<dbReference type="GO" id="GO:0005524">
    <property type="term" value="F:ATP binding"/>
    <property type="evidence" value="ECO:0007669"/>
    <property type="project" value="UniProtKB-KW"/>
</dbReference>
<dbReference type="EMBL" id="AMCI01000686">
    <property type="protein sequence ID" value="EJX08175.1"/>
    <property type="molecule type" value="Genomic_DNA"/>
</dbReference>
<accession>J9H3F0</accession>
<keyword evidence="1" id="KW-0547">Nucleotide-binding</keyword>
<organism evidence="3">
    <name type="scientific">gut metagenome</name>
    <dbReference type="NCBI Taxonomy" id="749906"/>
    <lineage>
        <taxon>unclassified sequences</taxon>
        <taxon>metagenomes</taxon>
        <taxon>organismal metagenomes</taxon>
    </lineage>
</organism>
<dbReference type="GO" id="GO:0004467">
    <property type="term" value="F:long-chain fatty acid-CoA ligase activity"/>
    <property type="evidence" value="ECO:0007669"/>
    <property type="project" value="TreeGrafter"/>
</dbReference>
<reference evidence="3" key="1">
    <citation type="journal article" date="2012" name="PLoS ONE">
        <title>Gene sets for utilization of primary and secondary nutrition supplies in the distal gut of endangered iberian lynx.</title>
        <authorList>
            <person name="Alcaide M."/>
            <person name="Messina E."/>
            <person name="Richter M."/>
            <person name="Bargiela R."/>
            <person name="Peplies J."/>
            <person name="Huws S.A."/>
            <person name="Newbold C.J."/>
            <person name="Golyshin P.N."/>
            <person name="Simon M.A."/>
            <person name="Lopez G."/>
            <person name="Yakimov M.M."/>
            <person name="Ferrer M."/>
        </authorList>
    </citation>
    <scope>NUCLEOTIDE SEQUENCE</scope>
</reference>
<keyword evidence="3" id="KW-0436">Ligase</keyword>
<keyword evidence="2" id="KW-0067">ATP-binding</keyword>
<gene>
    <name evidence="3" type="ORF">EVA_03718</name>
</gene>
<evidence type="ECO:0000313" key="3">
    <source>
        <dbReference type="EMBL" id="EJX08175.1"/>
    </source>
</evidence>
<sequence>MDKPVTLGSVGRLIEGIEIKFGENDEVLLRGKTITPGYYLRESETKEAINAEGWFHTGDAGYMKNGELFLRERIKDLFKTSNGKYIAPQMIESKLVLDKFFDQAVVVANERKFVSALVVPDYKVLEAYAKDHAIAFQSREELCNHPAIKKLYTERIDTLQQDLAPYEKIKRFILLPDAFTMANGELTNTLKVRRRVVYEHYAAQIDKIYADAEAGK</sequence>
<dbReference type="InterPro" id="IPR042099">
    <property type="entry name" value="ANL_N_sf"/>
</dbReference>
<dbReference type="Pfam" id="PF23562">
    <property type="entry name" value="AMP-binding_C_3"/>
    <property type="match status" value="1"/>
</dbReference>
<dbReference type="AlphaFoldDB" id="J9H3F0"/>
<dbReference type="PANTHER" id="PTHR43272:SF33">
    <property type="entry name" value="AMP-BINDING DOMAIN-CONTAINING PROTEIN-RELATED"/>
    <property type="match status" value="1"/>
</dbReference>
<dbReference type="PANTHER" id="PTHR43272">
    <property type="entry name" value="LONG-CHAIN-FATTY-ACID--COA LIGASE"/>
    <property type="match status" value="1"/>
</dbReference>
<dbReference type="SUPFAM" id="SSF56801">
    <property type="entry name" value="Acetyl-CoA synthetase-like"/>
    <property type="match status" value="1"/>
</dbReference>
<evidence type="ECO:0000256" key="2">
    <source>
        <dbReference type="ARBA" id="ARBA00022840"/>
    </source>
</evidence>
<protein>
    <submittedName>
        <fullName evidence="3">Long-chain-fatty-acid--CoA ligase</fullName>
    </submittedName>
</protein>
<proteinExistence type="predicted"/>
<dbReference type="GO" id="GO:0016020">
    <property type="term" value="C:membrane"/>
    <property type="evidence" value="ECO:0007669"/>
    <property type="project" value="TreeGrafter"/>
</dbReference>
<comment type="caution">
    <text evidence="3">The sequence shown here is derived from an EMBL/GenBank/DDBJ whole genome shotgun (WGS) entry which is preliminary data.</text>
</comment>
<name>J9H3F0_9ZZZZ</name>
<evidence type="ECO:0000256" key="1">
    <source>
        <dbReference type="ARBA" id="ARBA00022741"/>
    </source>
</evidence>
<dbReference type="Gene3D" id="3.40.50.12780">
    <property type="entry name" value="N-terminal domain of ligase-like"/>
    <property type="match status" value="1"/>
</dbReference>